<organism evidence="1 2">
    <name type="scientific">Kaistia soli DSM 19436</name>
    <dbReference type="NCBI Taxonomy" id="1122133"/>
    <lineage>
        <taxon>Bacteria</taxon>
        <taxon>Pseudomonadati</taxon>
        <taxon>Pseudomonadota</taxon>
        <taxon>Alphaproteobacteria</taxon>
        <taxon>Hyphomicrobiales</taxon>
        <taxon>Kaistiaceae</taxon>
        <taxon>Kaistia</taxon>
    </lineage>
</organism>
<dbReference type="STRING" id="1122133.SAMN02745157_2525"/>
<proteinExistence type="predicted"/>
<protein>
    <recommendedName>
        <fullName evidence="3">Phage terminase-like protein, large subunit, contains N-terminal HTH domain</fullName>
    </recommendedName>
</protein>
<sequence>MADPALLGGAIPGESWLPWRTLLIAAMGEPLTDDERTIFTALTGRDIEPLEQVEELWCIVGRRGGKTRAAGTLAAYVAGLCDHSDALAPGERGVLPIMAASTDQATRAFHHVVGILNHSPVLRSEVQDQLSDVIRLGTAIDVQIRPANFRTLRGITAVGAIGDEVAFWSIEGSVNPDSEILDALRPALATTGGPLVVISSPYARRGELWAAYKRHYGPKGDPRVLVAKGPSRTFNPTLKQSVVDRAYERDAAVASAEYGGEFRTDVEALLTREAVEACVSPGVRERGAVASTSYFAFVDPSGGSADSFTMCIGHRDDRVVVIDAIRERKPPFSPEGVVEEYCTLLKSYRVNRVSGDRYAGEWPREQFRKHDIQYEVAVKAKSDLYRDLLPVLNSRNIDLLDHDRLVTQLIGLERRTARGGRDSIDHAPGAHDDIANAVAGCIQAKRSFNYDWVA</sequence>
<dbReference type="AlphaFoldDB" id="A0A1M5D0R2"/>
<dbReference type="Gene3D" id="3.30.420.240">
    <property type="match status" value="1"/>
</dbReference>
<keyword evidence="2" id="KW-1185">Reference proteome</keyword>
<dbReference type="Proteomes" id="UP000184485">
    <property type="component" value="Unassembled WGS sequence"/>
</dbReference>
<evidence type="ECO:0008006" key="3">
    <source>
        <dbReference type="Google" id="ProtNLM"/>
    </source>
</evidence>
<evidence type="ECO:0000313" key="2">
    <source>
        <dbReference type="Proteomes" id="UP000184485"/>
    </source>
</evidence>
<dbReference type="EMBL" id="FQUP01000002">
    <property type="protein sequence ID" value="SHF60588.1"/>
    <property type="molecule type" value="Genomic_DNA"/>
</dbReference>
<dbReference type="Gene3D" id="3.40.50.300">
    <property type="entry name" value="P-loop containing nucleotide triphosphate hydrolases"/>
    <property type="match status" value="1"/>
</dbReference>
<reference evidence="1 2" key="1">
    <citation type="submission" date="2016-11" db="EMBL/GenBank/DDBJ databases">
        <authorList>
            <person name="Jaros S."/>
            <person name="Januszkiewicz K."/>
            <person name="Wedrychowicz H."/>
        </authorList>
    </citation>
    <scope>NUCLEOTIDE SEQUENCE [LARGE SCALE GENOMIC DNA]</scope>
    <source>
        <strain evidence="1 2">DSM 19436</strain>
    </source>
</reference>
<evidence type="ECO:0000313" key="1">
    <source>
        <dbReference type="EMBL" id="SHF60588.1"/>
    </source>
</evidence>
<dbReference type="InterPro" id="IPR027417">
    <property type="entry name" value="P-loop_NTPase"/>
</dbReference>
<name>A0A1M5D0R2_9HYPH</name>
<accession>A0A1M5D0R2</accession>
<gene>
    <name evidence="1" type="ORF">SAMN02745157_2525</name>
</gene>